<proteinExistence type="predicted"/>
<accession>A0A561VIA1</accession>
<dbReference type="AlphaFoldDB" id="A0A561VIA1"/>
<evidence type="ECO:0000256" key="1">
    <source>
        <dbReference type="SAM" id="MobiDB-lite"/>
    </source>
</evidence>
<dbReference type="EMBL" id="VIWY01000006">
    <property type="protein sequence ID" value="TWG11342.1"/>
    <property type="molecule type" value="Genomic_DNA"/>
</dbReference>
<dbReference type="Proteomes" id="UP000320239">
    <property type="component" value="Unassembled WGS sequence"/>
</dbReference>
<sequence>MPRYPRAAALPGRAAGGRGEPPARSIGGAPSQAGPRTKTGIVASVVVICAVVPPRYVRWVK</sequence>
<gene>
    <name evidence="2" type="ORF">FHX34_10672</name>
</gene>
<feature type="region of interest" description="Disordered" evidence="1">
    <location>
        <begin position="1"/>
        <end position="36"/>
    </location>
</feature>
<name>A0A561VIA1_ACTTI</name>
<comment type="caution">
    <text evidence="2">The sequence shown here is derived from an EMBL/GenBank/DDBJ whole genome shotgun (WGS) entry which is preliminary data.</text>
</comment>
<evidence type="ECO:0000313" key="3">
    <source>
        <dbReference type="Proteomes" id="UP000320239"/>
    </source>
</evidence>
<feature type="compositionally biased region" description="Low complexity" evidence="1">
    <location>
        <begin position="1"/>
        <end position="13"/>
    </location>
</feature>
<evidence type="ECO:0000313" key="2">
    <source>
        <dbReference type="EMBL" id="TWG11342.1"/>
    </source>
</evidence>
<protein>
    <submittedName>
        <fullName evidence="2">Uncharacterized protein</fullName>
    </submittedName>
</protein>
<reference evidence="2 3" key="1">
    <citation type="submission" date="2019-06" db="EMBL/GenBank/DDBJ databases">
        <title>Sequencing the genomes of 1000 actinobacteria strains.</title>
        <authorList>
            <person name="Klenk H.-P."/>
        </authorList>
    </citation>
    <scope>NUCLEOTIDE SEQUENCE [LARGE SCALE GENOMIC DNA]</scope>
    <source>
        <strain evidence="2 3">DSM 43866</strain>
    </source>
</reference>
<organism evidence="2 3">
    <name type="scientific">Actinoplanes teichomyceticus</name>
    <dbReference type="NCBI Taxonomy" id="1867"/>
    <lineage>
        <taxon>Bacteria</taxon>
        <taxon>Bacillati</taxon>
        <taxon>Actinomycetota</taxon>
        <taxon>Actinomycetes</taxon>
        <taxon>Micromonosporales</taxon>
        <taxon>Micromonosporaceae</taxon>
        <taxon>Actinoplanes</taxon>
    </lineage>
</organism>
<keyword evidence="3" id="KW-1185">Reference proteome</keyword>